<comment type="caution">
    <text evidence="2">The sequence shown here is derived from an EMBL/GenBank/DDBJ whole genome shotgun (WGS) entry which is preliminary data.</text>
</comment>
<protein>
    <submittedName>
        <fullName evidence="2">Uncharacterized protein</fullName>
    </submittedName>
</protein>
<accession>A0A9N7TRR0</accession>
<feature type="compositionally biased region" description="Basic residues" evidence="1">
    <location>
        <begin position="99"/>
        <end position="108"/>
    </location>
</feature>
<feature type="region of interest" description="Disordered" evidence="1">
    <location>
        <begin position="83"/>
        <end position="110"/>
    </location>
</feature>
<gene>
    <name evidence="2" type="ORF">PLEPLA_LOCUS4309</name>
</gene>
<name>A0A9N7TRR0_PLEPL</name>
<evidence type="ECO:0000313" key="3">
    <source>
        <dbReference type="Proteomes" id="UP001153269"/>
    </source>
</evidence>
<keyword evidence="3" id="KW-1185">Reference proteome</keyword>
<dbReference type="Proteomes" id="UP001153269">
    <property type="component" value="Unassembled WGS sequence"/>
</dbReference>
<sequence>MAYESEQCGWRAIVHPMEVGHQSFIATYSIRLLRDLGIKGQAQCHKKNIRRIRRKEPNWASRRYGSTCGVPVIKTNNIITECKTKQMSEKQRDSGAPSKTRKRRRRVERRMSVANDSPLECLHVPWRDSDLQAKPERYQMVVSEHQWRLQHMLNWQFEPLLCCLCSKSLTCNVRYGPGALALCEPSPPRHSRPLLPTLSPGISLPFRPRLSFVCAAYSDKRGDEEKPGESGCSKNATESKEFMSGGDVMAQDSPHSALTLELHDQVEQSLKQWKKPRSLSPSLFISVFIHYRPLPDAESPTRSQLLRPTWNCDSPDPPAQHMEALPCSMW</sequence>
<organism evidence="2 3">
    <name type="scientific">Pleuronectes platessa</name>
    <name type="common">European plaice</name>
    <dbReference type="NCBI Taxonomy" id="8262"/>
    <lineage>
        <taxon>Eukaryota</taxon>
        <taxon>Metazoa</taxon>
        <taxon>Chordata</taxon>
        <taxon>Craniata</taxon>
        <taxon>Vertebrata</taxon>
        <taxon>Euteleostomi</taxon>
        <taxon>Actinopterygii</taxon>
        <taxon>Neopterygii</taxon>
        <taxon>Teleostei</taxon>
        <taxon>Neoteleostei</taxon>
        <taxon>Acanthomorphata</taxon>
        <taxon>Carangaria</taxon>
        <taxon>Pleuronectiformes</taxon>
        <taxon>Pleuronectoidei</taxon>
        <taxon>Pleuronectidae</taxon>
        <taxon>Pleuronectes</taxon>
    </lineage>
</organism>
<dbReference type="AlphaFoldDB" id="A0A9N7TRR0"/>
<evidence type="ECO:0000256" key="1">
    <source>
        <dbReference type="SAM" id="MobiDB-lite"/>
    </source>
</evidence>
<proteinExistence type="predicted"/>
<reference evidence="2" key="1">
    <citation type="submission" date="2020-03" db="EMBL/GenBank/DDBJ databases">
        <authorList>
            <person name="Weist P."/>
        </authorList>
    </citation>
    <scope>NUCLEOTIDE SEQUENCE</scope>
</reference>
<evidence type="ECO:0000313" key="2">
    <source>
        <dbReference type="EMBL" id="CAB1416518.1"/>
    </source>
</evidence>
<dbReference type="EMBL" id="CADEAL010000213">
    <property type="protein sequence ID" value="CAB1416518.1"/>
    <property type="molecule type" value="Genomic_DNA"/>
</dbReference>
<feature type="compositionally biased region" description="Basic and acidic residues" evidence="1">
    <location>
        <begin position="83"/>
        <end position="93"/>
    </location>
</feature>